<evidence type="ECO:0000259" key="3">
    <source>
        <dbReference type="PROSITE" id="PS51186"/>
    </source>
</evidence>
<evidence type="ECO:0000313" key="5">
    <source>
        <dbReference type="Proteomes" id="UP001595998"/>
    </source>
</evidence>
<keyword evidence="5" id="KW-1185">Reference proteome</keyword>
<keyword evidence="2 4" id="KW-0012">Acyltransferase</keyword>
<dbReference type="PROSITE" id="PS51186">
    <property type="entry name" value="GNAT"/>
    <property type="match status" value="2"/>
</dbReference>
<dbReference type="RefSeq" id="WP_380039261.1">
    <property type="nucleotide sequence ID" value="NZ_JBHSEH010000009.1"/>
</dbReference>
<dbReference type="Proteomes" id="UP001595998">
    <property type="component" value="Unassembled WGS sequence"/>
</dbReference>
<dbReference type="EC" id="2.3.1.-" evidence="4"/>
<sequence>MSVPVPTFALRDMQADDLAAVAAVRSASNPDWPVTAEQLARELANRDPALYFTEVLAVQDGRVVGVGAAGHDDFSFEPWRYWGVVNVHPEARHQGIGSALYAELLRRLEARGAQELRTMSSDQPQDEPGRAFLERRGFLAAWERYESRLDTAEANLDRFDDLLARVQASGIRLMSIADLAADPQRNRRLYELDWRLFQDVPMGTVLTRRSFEAWVKEELDDPDMRPDLSFVAVRDDLDDPLTGPYVGYSSLGFNPGGFYYIGMTGVRREDRGRGVAKALKVSAMRALHASGGGVIRTFNDAPNRAMLAMNEALGFVRTATRYRYELQLPTPQTEASS</sequence>
<feature type="domain" description="N-acetyltransferase" evidence="3">
    <location>
        <begin position="174"/>
        <end position="331"/>
    </location>
</feature>
<protein>
    <submittedName>
        <fullName evidence="4">GNAT family N-acetyltransferase</fullName>
        <ecNumber evidence="4">2.3.1.-</ecNumber>
    </submittedName>
</protein>
<keyword evidence="1 4" id="KW-0808">Transferase</keyword>
<reference evidence="5" key="1">
    <citation type="journal article" date="2019" name="Int. J. Syst. Evol. Microbiol.">
        <title>The Global Catalogue of Microorganisms (GCM) 10K type strain sequencing project: providing services to taxonomists for standard genome sequencing and annotation.</title>
        <authorList>
            <consortium name="The Broad Institute Genomics Platform"/>
            <consortium name="The Broad Institute Genome Sequencing Center for Infectious Disease"/>
            <person name="Wu L."/>
            <person name="Ma J."/>
        </authorList>
    </citation>
    <scope>NUCLEOTIDE SEQUENCE [LARGE SCALE GENOMIC DNA]</scope>
    <source>
        <strain evidence="5">CCUG 56029</strain>
    </source>
</reference>
<dbReference type="InterPro" id="IPR000182">
    <property type="entry name" value="GNAT_dom"/>
</dbReference>
<name>A0ABV8XRZ8_9DEIO</name>
<comment type="caution">
    <text evidence="4">The sequence shown here is derived from an EMBL/GenBank/DDBJ whole genome shotgun (WGS) entry which is preliminary data.</text>
</comment>
<organism evidence="4 5">
    <name type="scientific">Deinococcus navajonensis</name>
    <dbReference type="NCBI Taxonomy" id="309884"/>
    <lineage>
        <taxon>Bacteria</taxon>
        <taxon>Thermotogati</taxon>
        <taxon>Deinococcota</taxon>
        <taxon>Deinococci</taxon>
        <taxon>Deinococcales</taxon>
        <taxon>Deinococcaceae</taxon>
        <taxon>Deinococcus</taxon>
    </lineage>
</organism>
<dbReference type="GO" id="GO:0016746">
    <property type="term" value="F:acyltransferase activity"/>
    <property type="evidence" value="ECO:0007669"/>
    <property type="project" value="UniProtKB-KW"/>
</dbReference>
<dbReference type="SUPFAM" id="SSF55729">
    <property type="entry name" value="Acyl-CoA N-acyltransferases (Nat)"/>
    <property type="match status" value="2"/>
</dbReference>
<dbReference type="EMBL" id="JBHSEH010000009">
    <property type="protein sequence ID" value="MFC4426613.1"/>
    <property type="molecule type" value="Genomic_DNA"/>
</dbReference>
<dbReference type="Gene3D" id="3.40.630.30">
    <property type="match status" value="1"/>
</dbReference>
<dbReference type="InterPro" id="IPR050832">
    <property type="entry name" value="Bact_Acetyltransf"/>
</dbReference>
<dbReference type="InterPro" id="IPR016181">
    <property type="entry name" value="Acyl_CoA_acyltransferase"/>
</dbReference>
<evidence type="ECO:0000256" key="1">
    <source>
        <dbReference type="ARBA" id="ARBA00022679"/>
    </source>
</evidence>
<proteinExistence type="predicted"/>
<dbReference type="Pfam" id="PF00583">
    <property type="entry name" value="Acetyltransf_1"/>
    <property type="match status" value="2"/>
</dbReference>
<feature type="domain" description="N-acetyltransferase" evidence="3">
    <location>
        <begin position="8"/>
        <end position="157"/>
    </location>
</feature>
<dbReference type="PANTHER" id="PTHR43877">
    <property type="entry name" value="AMINOALKYLPHOSPHONATE N-ACETYLTRANSFERASE-RELATED-RELATED"/>
    <property type="match status" value="1"/>
</dbReference>
<accession>A0ABV8XRZ8</accession>
<dbReference type="CDD" id="cd04301">
    <property type="entry name" value="NAT_SF"/>
    <property type="match status" value="2"/>
</dbReference>
<gene>
    <name evidence="4" type="ORF">ACFOZ9_10340</name>
</gene>
<evidence type="ECO:0000256" key="2">
    <source>
        <dbReference type="ARBA" id="ARBA00023315"/>
    </source>
</evidence>
<evidence type="ECO:0000313" key="4">
    <source>
        <dbReference type="EMBL" id="MFC4426613.1"/>
    </source>
</evidence>